<dbReference type="EMBL" id="AOHT01000033">
    <property type="protein sequence ID" value="ELY27347.1"/>
    <property type="molecule type" value="Genomic_DNA"/>
</dbReference>
<evidence type="ECO:0000313" key="2">
    <source>
        <dbReference type="Proteomes" id="UP000011585"/>
    </source>
</evidence>
<sequence>MGRLLTLIRTHLVPEYGRFRSKDYAEPAGSFGETCRYVTENLRGLDATLRSADSLRYCHRAVLATVHPVRRSGVRLVHLAHALSRLAFLHSDGDFVFPFAATPVALSDDRFGDACVGVVTLVRYGDVAYTDMRAIRYR</sequence>
<reference evidence="1 2" key="1">
    <citation type="journal article" date="2014" name="PLoS Genet.">
        <title>Phylogenetically driven sequencing of extremely halophilic archaea reveals strategies for static and dynamic osmo-response.</title>
        <authorList>
            <person name="Becker E.A."/>
            <person name="Seitzer P.M."/>
            <person name="Tritt A."/>
            <person name="Larsen D."/>
            <person name="Krusor M."/>
            <person name="Yao A.I."/>
            <person name="Wu D."/>
            <person name="Madern D."/>
            <person name="Eisen J.A."/>
            <person name="Darling A.E."/>
            <person name="Facciotti M.T."/>
        </authorList>
    </citation>
    <scope>NUCLEOTIDE SEQUENCE [LARGE SCALE GENOMIC DNA]</scope>
    <source>
        <strain evidence="1 2">DSM 11551</strain>
    </source>
</reference>
<evidence type="ECO:0000313" key="1">
    <source>
        <dbReference type="EMBL" id="ELY27347.1"/>
    </source>
</evidence>
<name>L9URH4_HALBP</name>
<proteinExistence type="predicted"/>
<dbReference type="AlphaFoldDB" id="L9URH4"/>
<dbReference type="GeneID" id="9992377"/>
<accession>L9URH4</accession>
<dbReference type="Proteomes" id="UP000011585">
    <property type="component" value="Unassembled WGS sequence"/>
</dbReference>
<protein>
    <submittedName>
        <fullName evidence="1">Uncharacterized protein</fullName>
    </submittedName>
</protein>
<organism evidence="1 2">
    <name type="scientific">Halogeometricum borinquense (strain ATCC 700274 / DSM 11551 / JCM 10706 / KCTC 4070 / PR3)</name>
    <dbReference type="NCBI Taxonomy" id="469382"/>
    <lineage>
        <taxon>Archaea</taxon>
        <taxon>Methanobacteriati</taxon>
        <taxon>Methanobacteriota</taxon>
        <taxon>Stenosarchaea group</taxon>
        <taxon>Halobacteria</taxon>
        <taxon>Halobacteriales</taxon>
        <taxon>Haloferacaceae</taxon>
        <taxon>Halogeometricum</taxon>
    </lineage>
</organism>
<gene>
    <name evidence="1" type="ORF">C499_09799</name>
</gene>
<dbReference type="RefSeq" id="WP_006055276.1">
    <property type="nucleotide sequence ID" value="NC_014729.1"/>
</dbReference>
<comment type="caution">
    <text evidence="1">The sequence shown here is derived from an EMBL/GenBank/DDBJ whole genome shotgun (WGS) entry which is preliminary data.</text>
</comment>